<evidence type="ECO:0000256" key="10">
    <source>
        <dbReference type="SAM" id="MobiDB-lite"/>
    </source>
</evidence>
<evidence type="ECO:0000256" key="6">
    <source>
        <dbReference type="ARBA" id="ARBA00048552"/>
    </source>
</evidence>
<feature type="domain" description="RNA polymerase Rpb2" evidence="13">
    <location>
        <begin position="143"/>
        <end position="290"/>
    </location>
</feature>
<evidence type="ECO:0000259" key="16">
    <source>
        <dbReference type="Pfam" id="PF10385"/>
    </source>
</evidence>
<protein>
    <recommendedName>
        <fullName evidence="7 9">DNA-directed RNA polymerase subunit beta</fullName>
        <shortName evidence="7">RNAP subunit beta</shortName>
        <ecNumber evidence="7 9">2.7.7.6</ecNumber>
    </recommendedName>
    <alternativeName>
        <fullName evidence="7">RNA polymerase subunit beta</fullName>
    </alternativeName>
    <alternativeName>
        <fullName evidence="7">Transcriptase subunit beta</fullName>
    </alternativeName>
</protein>
<keyword evidence="18" id="KW-1185">Reference proteome</keyword>
<dbReference type="InterPro" id="IPR037034">
    <property type="entry name" value="RNA_pol_Rpb2_2_sf"/>
</dbReference>
<dbReference type="InterPro" id="IPR019462">
    <property type="entry name" value="DNA-dir_RNA_pol_bsu_external_1"/>
</dbReference>
<dbReference type="eggNOG" id="COG0085">
    <property type="taxonomic scope" value="Bacteria"/>
</dbReference>
<keyword evidence="5 7" id="KW-0804">Transcription</keyword>
<dbReference type="Gene3D" id="2.40.50.100">
    <property type="match status" value="1"/>
</dbReference>
<feature type="domain" description="RNA polymerase Rpb2" evidence="13">
    <location>
        <begin position="382"/>
        <end position="418"/>
    </location>
</feature>
<dbReference type="EC" id="2.7.7.6" evidence="7 9"/>
<dbReference type="STRING" id="701521.PECL_1314"/>
<dbReference type="InterPro" id="IPR015712">
    <property type="entry name" value="DNA-dir_RNA_pol_su2"/>
</dbReference>
<dbReference type="GO" id="GO:0006351">
    <property type="term" value="P:DNA-templated transcription"/>
    <property type="evidence" value="ECO:0007669"/>
    <property type="project" value="UniProtKB-UniRule"/>
</dbReference>
<dbReference type="Gene3D" id="3.90.1100.10">
    <property type="match status" value="2"/>
</dbReference>
<dbReference type="SUPFAM" id="SSF64484">
    <property type="entry name" value="beta and beta-prime subunits of DNA dependent RNA-polymerase"/>
    <property type="match status" value="1"/>
</dbReference>
<dbReference type="InterPro" id="IPR007121">
    <property type="entry name" value="RNA_pol_bsu_CS"/>
</dbReference>
<feature type="domain" description="DNA-directed RNA polymerase subunit 2 hybrid-binding" evidence="11">
    <location>
        <begin position="684"/>
        <end position="1069"/>
    </location>
</feature>
<dbReference type="Proteomes" id="UP000005444">
    <property type="component" value="Chromosome"/>
</dbReference>
<feature type="domain" description="RNA polymerase Rpb2" evidence="12">
    <location>
        <begin position="1071"/>
        <end position="1145"/>
    </location>
</feature>
<evidence type="ECO:0000256" key="3">
    <source>
        <dbReference type="ARBA" id="ARBA00022679"/>
    </source>
</evidence>
<name>G8PE61_PEDCP</name>
<dbReference type="Pfam" id="PF04561">
    <property type="entry name" value="RNA_pol_Rpb2_2"/>
    <property type="match status" value="2"/>
</dbReference>
<dbReference type="InterPro" id="IPR010243">
    <property type="entry name" value="RNA_pol_bsu_bac"/>
</dbReference>
<comment type="similarity">
    <text evidence="7 8">Belongs to the RNA polymerase beta chain family.</text>
</comment>
<dbReference type="PANTHER" id="PTHR20856">
    <property type="entry name" value="DNA-DIRECTED RNA POLYMERASE I SUBUNIT 2"/>
    <property type="match status" value="1"/>
</dbReference>
<evidence type="ECO:0000256" key="9">
    <source>
        <dbReference type="RuleBase" id="RU363031"/>
    </source>
</evidence>
<dbReference type="GO" id="GO:0003899">
    <property type="term" value="F:DNA-directed RNA polymerase activity"/>
    <property type="evidence" value="ECO:0007669"/>
    <property type="project" value="UniProtKB-UniRule"/>
</dbReference>
<dbReference type="InterPro" id="IPR007642">
    <property type="entry name" value="RNA_pol_Rpb2_2"/>
</dbReference>
<keyword evidence="4 7" id="KW-0548">Nucleotidyltransferase</keyword>
<feature type="compositionally biased region" description="Polar residues" evidence="10">
    <location>
        <begin position="1183"/>
        <end position="1201"/>
    </location>
</feature>
<dbReference type="InterPro" id="IPR007644">
    <property type="entry name" value="RNA_pol_bsu_protrusion"/>
</dbReference>
<feature type="domain" description="RNA polymerase Rpb2" evidence="15">
    <location>
        <begin position="477"/>
        <end position="545"/>
    </location>
</feature>
<dbReference type="EMBL" id="CP003137">
    <property type="protein sequence ID" value="AEV95546.1"/>
    <property type="molecule type" value="Genomic_DNA"/>
</dbReference>
<dbReference type="Gene3D" id="2.40.270.10">
    <property type="entry name" value="DNA-directed RNA polymerase, subunit 2, domain 6"/>
    <property type="match status" value="2"/>
</dbReference>
<dbReference type="Gene3D" id="3.90.1110.10">
    <property type="entry name" value="RNA polymerase Rpb2, domain 2"/>
    <property type="match status" value="1"/>
</dbReference>
<evidence type="ECO:0000256" key="1">
    <source>
        <dbReference type="ARBA" id="ARBA00004026"/>
    </source>
</evidence>
<reference evidence="17 18" key="1">
    <citation type="journal article" date="2012" name="J. Bacteriol.">
        <title>Complete Genome Sequence of the Beer Spoilage Organism Pediococcus claussenii ATCC BAA-344T.</title>
        <authorList>
            <person name="Pittet V."/>
            <person name="Abegunde T."/>
            <person name="Marfleet T."/>
            <person name="Haakensen M."/>
            <person name="Morrow K."/>
            <person name="Jayaprakash T."/>
            <person name="Schroeder K."/>
            <person name="Trost B."/>
            <person name="Byrns S."/>
            <person name="Bergsveinson J."/>
            <person name="Kusalik A."/>
            <person name="Ziola B."/>
        </authorList>
    </citation>
    <scope>NUCLEOTIDE SEQUENCE [LARGE SCALE GENOMIC DNA]</scope>
    <source>
        <strain evidence="17 18">ATCC BAA-344</strain>
    </source>
</reference>
<keyword evidence="3 7" id="KW-0808">Transferase</keyword>
<dbReference type="InterPro" id="IPR007641">
    <property type="entry name" value="RNA_pol_Rpb2_7"/>
</dbReference>
<dbReference type="FunFam" id="3.90.1800.10:FF:000001">
    <property type="entry name" value="DNA-directed RNA polymerase subunit beta"/>
    <property type="match status" value="1"/>
</dbReference>
<dbReference type="Pfam" id="PF04565">
    <property type="entry name" value="RNA_pol_Rpb2_3"/>
    <property type="match status" value="1"/>
</dbReference>
<evidence type="ECO:0000259" key="12">
    <source>
        <dbReference type="Pfam" id="PF04560"/>
    </source>
</evidence>
<dbReference type="GO" id="GO:0003677">
    <property type="term" value="F:DNA binding"/>
    <property type="evidence" value="ECO:0007669"/>
    <property type="project" value="UniProtKB-UniRule"/>
</dbReference>
<evidence type="ECO:0000259" key="15">
    <source>
        <dbReference type="Pfam" id="PF04565"/>
    </source>
</evidence>
<dbReference type="Pfam" id="PF04560">
    <property type="entry name" value="RNA_pol_Rpb2_7"/>
    <property type="match status" value="1"/>
</dbReference>
<dbReference type="HOGENOM" id="CLU_000524_4_0_9"/>
<evidence type="ECO:0000256" key="5">
    <source>
        <dbReference type="ARBA" id="ARBA00023163"/>
    </source>
</evidence>
<dbReference type="Pfam" id="PF00562">
    <property type="entry name" value="RNA_pol_Rpb2_6"/>
    <property type="match status" value="1"/>
</dbReference>
<dbReference type="PROSITE" id="PS01166">
    <property type="entry name" value="RNA_POL_BETA"/>
    <property type="match status" value="1"/>
</dbReference>
<evidence type="ECO:0000259" key="11">
    <source>
        <dbReference type="Pfam" id="PF00562"/>
    </source>
</evidence>
<dbReference type="NCBIfam" id="TIGR02013">
    <property type="entry name" value="rpoB"/>
    <property type="match status" value="1"/>
</dbReference>
<evidence type="ECO:0000313" key="17">
    <source>
        <dbReference type="EMBL" id="AEV95546.1"/>
    </source>
</evidence>
<dbReference type="Gene3D" id="3.90.1800.10">
    <property type="entry name" value="RNA polymerase alpha subunit dimerisation domain"/>
    <property type="match status" value="1"/>
</dbReference>
<dbReference type="GO" id="GO:0032549">
    <property type="term" value="F:ribonucleoside binding"/>
    <property type="evidence" value="ECO:0007669"/>
    <property type="project" value="InterPro"/>
</dbReference>
<evidence type="ECO:0000256" key="8">
    <source>
        <dbReference type="RuleBase" id="RU000434"/>
    </source>
</evidence>
<dbReference type="Gene3D" id="2.40.50.150">
    <property type="match status" value="1"/>
</dbReference>
<dbReference type="Pfam" id="PF04563">
    <property type="entry name" value="RNA_pol_Rpb2_1"/>
    <property type="match status" value="1"/>
</dbReference>
<feature type="domain" description="RNA polymerase beta subunit protrusion" evidence="14">
    <location>
        <begin position="31"/>
        <end position="462"/>
    </location>
</feature>
<sequence>MTNLAGHLVKYGKRRTRRSYARIKEVLDLPNLIEIQSDSYQWFLDEGLREMFNDIMPIDDFAGNLSLEFVDYQLLEPKYTVDEAREHEANYSAPLHVTLRLTNHETGEIKSQDVFFGDFPLMTEQGTFIINGAERVIVSQLVRSPGVYYNVENDKNGRKIWGTTVIPNRGAWLEYETDAKNISYVRIDRTRKIPMTELIRALGFGSDEEIIDILGGSDSLDFTLDKDVHKNPEDSRVAESLKDIYERLRPGEPKTADSSRSLLTARFFDPKRYDMAPVGRYKVNKKLSLKTRLLGMTLAETLADPDTGEIIAKNGDVISKDVMKKLSPFLDRNDFKTVTYQPSSEAVVTEPMLIQTIKIQDPSDPERELKMIGNGNIDLSLKHITPADIIASMNYFFLLQEGIGSTDDIDHLGNRRIRSVGELLQNQFRIGLSRMERVVRERMSIQDAETVTPQQLINIRPVVASTKEFFGSSQLSQFMDQTNPLGELSHKRRLSALGPGGLTRDRAGYEVRDVHYTHYGRMCPIETPEGPNIGLINNLASYGKINRYGFIETPYRRVSWDDHKVTDRIDYLTADEEDQFVIAQANSTLNDDGSFVDDVVMARHESDNIETSIDNVDYMDVSPKQVVAVATACIPFLENDDSNRALMGANMQRQAVPLVDPHAPLVGTGIEYKAAHDSGVALLCQHAGIVEYVDAREIRVRRDDGALDTYKLMKFRRSNGGKNYNQRPIIHVNDKVDADEVLADGPSMELGELALGQNPLIAFMTWQGYNFEDAIAINERLVRDDVYTSIHIEEYESEARDTKLGPEEMTREIPNVGEDALRNLDEDGIVRIGAEVEDGDILVGKVTPKGVTELSAEERLLHAIFGEKAREVRDTSLHVPHGGGGIIQDVKIFTRENGDELSPGVNMMVRVYIAQKRKIQVGDKMAGRHGNKGTVSVVIPEEDMPYMPDGTPVDIMLSPMGVPSRMNIGQVLELHLGMAARNLGIHVASPVFDGAQDKDIWDAVSEAGMDSDAKTVLYDGRTGEPFEQRVAVGVMHYMKLAHMVDDKIHARSIGPYSLVTQQPLGGKAQFGGQRFGEMEVWALEAYGAAYTLQEILTYKSDDVVGRVKTYEAIVKGEPIPRPGVPESFRVLVKELQALGLDMKVLGSDNQEVELRELDDEDDDIVNVDALAKFAERQKEANATDASSSKNANSVETESNQK</sequence>
<feature type="domain" description="DNA-directed RNA polymerase beta subunit external 1" evidence="16">
    <location>
        <begin position="555"/>
        <end position="622"/>
    </location>
</feature>
<dbReference type="InterPro" id="IPR007645">
    <property type="entry name" value="RNA_pol_Rpb2_3"/>
</dbReference>
<comment type="subunit">
    <text evidence="7 9">The RNAP catalytic core consists of 2 alpha, 1 beta, 1 beta' and 1 omega subunit. When a sigma factor is associated with the core the holoenzyme is formed, which can initiate transcription.</text>
</comment>
<comment type="function">
    <text evidence="1 7 9">DNA-dependent RNA polymerase catalyzes the transcription of DNA into RNA using the four ribonucleoside triphosphates as substrates.</text>
</comment>
<comment type="catalytic activity">
    <reaction evidence="6 7 9">
        <text>RNA(n) + a ribonucleoside 5'-triphosphate = RNA(n+1) + diphosphate</text>
        <dbReference type="Rhea" id="RHEA:21248"/>
        <dbReference type="Rhea" id="RHEA-COMP:14527"/>
        <dbReference type="Rhea" id="RHEA-COMP:17342"/>
        <dbReference type="ChEBI" id="CHEBI:33019"/>
        <dbReference type="ChEBI" id="CHEBI:61557"/>
        <dbReference type="ChEBI" id="CHEBI:140395"/>
        <dbReference type="EC" id="2.7.7.6"/>
    </reaction>
</comment>
<evidence type="ECO:0000256" key="7">
    <source>
        <dbReference type="HAMAP-Rule" id="MF_01321"/>
    </source>
</evidence>
<evidence type="ECO:0000259" key="14">
    <source>
        <dbReference type="Pfam" id="PF04563"/>
    </source>
</evidence>
<dbReference type="NCBIfam" id="NF001616">
    <property type="entry name" value="PRK00405.1"/>
    <property type="match status" value="1"/>
</dbReference>
<evidence type="ECO:0000313" key="18">
    <source>
        <dbReference type="Proteomes" id="UP000005444"/>
    </source>
</evidence>
<keyword evidence="2 7" id="KW-0240">DNA-directed RNA polymerase</keyword>
<proteinExistence type="inferred from homology"/>
<evidence type="ECO:0000256" key="2">
    <source>
        <dbReference type="ARBA" id="ARBA00022478"/>
    </source>
</evidence>
<dbReference type="PATRIC" id="fig|701521.8.peg.1225"/>
<dbReference type="Pfam" id="PF10385">
    <property type="entry name" value="RNA_pol_Rpb2_45"/>
    <property type="match status" value="1"/>
</dbReference>
<gene>
    <name evidence="7 17" type="primary">rpoB</name>
    <name evidence="17" type="ordered locus">PECL_1314</name>
</gene>
<feature type="region of interest" description="Disordered" evidence="10">
    <location>
        <begin position="1176"/>
        <end position="1201"/>
    </location>
</feature>
<evidence type="ECO:0000259" key="13">
    <source>
        <dbReference type="Pfam" id="PF04561"/>
    </source>
</evidence>
<evidence type="ECO:0000256" key="4">
    <source>
        <dbReference type="ARBA" id="ARBA00022695"/>
    </source>
</evidence>
<dbReference type="KEGG" id="pce:PECL_1314"/>
<dbReference type="CDD" id="cd00653">
    <property type="entry name" value="RNA_pol_B_RPB2"/>
    <property type="match status" value="1"/>
</dbReference>
<accession>G8PE61</accession>
<dbReference type="InterPro" id="IPR037033">
    <property type="entry name" value="DNA-dir_RNAP_su2_hyb_sf"/>
</dbReference>
<dbReference type="InterPro" id="IPR014724">
    <property type="entry name" value="RNA_pol_RPB2_OB-fold"/>
</dbReference>
<dbReference type="GO" id="GO:0000428">
    <property type="term" value="C:DNA-directed RNA polymerase complex"/>
    <property type="evidence" value="ECO:0007669"/>
    <property type="project" value="UniProtKB-KW"/>
</dbReference>
<organism evidence="17 18">
    <name type="scientific">Pediococcus claussenii (strain ATCC BAA-344 / DSM 14800 / JCM 18046 / KCTC 3811 / LMG 21948 / P06)</name>
    <dbReference type="NCBI Taxonomy" id="701521"/>
    <lineage>
        <taxon>Bacteria</taxon>
        <taxon>Bacillati</taxon>
        <taxon>Bacillota</taxon>
        <taxon>Bacilli</taxon>
        <taxon>Lactobacillales</taxon>
        <taxon>Lactobacillaceae</taxon>
        <taxon>Pediococcus</taxon>
    </lineage>
</organism>
<dbReference type="AlphaFoldDB" id="G8PE61"/>
<dbReference type="InterPro" id="IPR007120">
    <property type="entry name" value="DNA-dir_RNAP_su2_dom"/>
</dbReference>
<dbReference type="HAMAP" id="MF_01321">
    <property type="entry name" value="RNApol_bact_RpoB"/>
    <property type="match status" value="1"/>
</dbReference>